<protein>
    <submittedName>
        <fullName evidence="1">Uncharacterized protein</fullName>
    </submittedName>
</protein>
<dbReference type="Proteomes" id="UP000298663">
    <property type="component" value="Unassembled WGS sequence"/>
</dbReference>
<dbReference type="EMBL" id="AZBU02000004">
    <property type="protein sequence ID" value="TKR82593.1"/>
    <property type="molecule type" value="Genomic_DNA"/>
</dbReference>
<name>A0A4U5NIM5_STECR</name>
<sequence>MRPASSAVFPHASDSKDACGCLEKRMRPNPKTYAYNAPERCHSLLRLEFILRENALFHTQHRQKRKPQFREVRSTLLASFVPKKIDIQTSSRKMSIATKNSMYSRR</sequence>
<keyword evidence="2" id="KW-1185">Reference proteome</keyword>
<comment type="caution">
    <text evidence="1">The sequence shown here is derived from an EMBL/GenBank/DDBJ whole genome shotgun (WGS) entry which is preliminary data.</text>
</comment>
<accession>A0A4U5NIM5</accession>
<organism evidence="1 2">
    <name type="scientific">Steinernema carpocapsae</name>
    <name type="common">Entomopathogenic nematode</name>
    <dbReference type="NCBI Taxonomy" id="34508"/>
    <lineage>
        <taxon>Eukaryota</taxon>
        <taxon>Metazoa</taxon>
        <taxon>Ecdysozoa</taxon>
        <taxon>Nematoda</taxon>
        <taxon>Chromadorea</taxon>
        <taxon>Rhabditida</taxon>
        <taxon>Tylenchina</taxon>
        <taxon>Panagrolaimomorpha</taxon>
        <taxon>Strongyloidoidea</taxon>
        <taxon>Steinernematidae</taxon>
        <taxon>Steinernema</taxon>
    </lineage>
</organism>
<reference evidence="1 2" key="2">
    <citation type="journal article" date="2019" name="G3 (Bethesda)">
        <title>Hybrid Assembly of the Genome of the Entomopathogenic Nematode Steinernema carpocapsae Identifies the X-Chromosome.</title>
        <authorList>
            <person name="Serra L."/>
            <person name="Macchietto M."/>
            <person name="Macias-Munoz A."/>
            <person name="McGill C.J."/>
            <person name="Rodriguez I.M."/>
            <person name="Rodriguez B."/>
            <person name="Murad R."/>
            <person name="Mortazavi A."/>
        </authorList>
    </citation>
    <scope>NUCLEOTIDE SEQUENCE [LARGE SCALE GENOMIC DNA]</scope>
    <source>
        <strain evidence="1 2">ALL</strain>
    </source>
</reference>
<reference evidence="1 2" key="1">
    <citation type="journal article" date="2015" name="Genome Biol.">
        <title>Comparative genomics of Steinernema reveals deeply conserved gene regulatory networks.</title>
        <authorList>
            <person name="Dillman A.R."/>
            <person name="Macchietto M."/>
            <person name="Porter C.F."/>
            <person name="Rogers A."/>
            <person name="Williams B."/>
            <person name="Antoshechkin I."/>
            <person name="Lee M.M."/>
            <person name="Goodwin Z."/>
            <person name="Lu X."/>
            <person name="Lewis E.E."/>
            <person name="Goodrich-Blair H."/>
            <person name="Stock S.P."/>
            <person name="Adams B.J."/>
            <person name="Sternberg P.W."/>
            <person name="Mortazavi A."/>
        </authorList>
    </citation>
    <scope>NUCLEOTIDE SEQUENCE [LARGE SCALE GENOMIC DNA]</scope>
    <source>
        <strain evidence="1 2">ALL</strain>
    </source>
</reference>
<proteinExistence type="predicted"/>
<evidence type="ECO:0000313" key="1">
    <source>
        <dbReference type="EMBL" id="TKR82593.1"/>
    </source>
</evidence>
<gene>
    <name evidence="1" type="ORF">L596_016290</name>
</gene>
<evidence type="ECO:0000313" key="2">
    <source>
        <dbReference type="Proteomes" id="UP000298663"/>
    </source>
</evidence>
<dbReference type="AlphaFoldDB" id="A0A4U5NIM5"/>